<organism evidence="1">
    <name type="scientific">Chelativorans sp. (strain BNC1)</name>
    <dbReference type="NCBI Taxonomy" id="266779"/>
    <lineage>
        <taxon>Bacteria</taxon>
        <taxon>Pseudomonadati</taxon>
        <taxon>Pseudomonadota</taxon>
        <taxon>Alphaproteobacteria</taxon>
        <taxon>Hyphomicrobiales</taxon>
        <taxon>Phyllobacteriaceae</taxon>
        <taxon>Chelativorans</taxon>
    </lineage>
</organism>
<dbReference type="HOGENOM" id="CLU_2477705_0_0_5"/>
<protein>
    <submittedName>
        <fullName evidence="1">Uncharacterized protein</fullName>
    </submittedName>
</protein>
<gene>
    <name evidence="1" type="ordered locus">Meso_4260</name>
</gene>
<dbReference type="EMBL" id="CP000389">
    <property type="protein sequence ID" value="ABG61233.1"/>
    <property type="molecule type" value="Genomic_DNA"/>
</dbReference>
<reference evidence="1" key="1">
    <citation type="submission" date="2006-06" db="EMBL/GenBank/DDBJ databases">
        <title>Complete sequence of Plasmid 1 of Chelativorans sp. BNC1.</title>
        <authorList>
            <consortium name="US DOE Joint Genome Institute"/>
            <person name="Copeland A."/>
            <person name="Lucas S."/>
            <person name="Lapidus A."/>
            <person name="Barry K."/>
            <person name="Detter J.C."/>
            <person name="Glavina del Rio T."/>
            <person name="Hammon N."/>
            <person name="Israni S."/>
            <person name="Dalin E."/>
            <person name="Tice H."/>
            <person name="Pitluck S."/>
            <person name="Chertkov O."/>
            <person name="Brettin T."/>
            <person name="Bruce D."/>
            <person name="Han C."/>
            <person name="Tapia R."/>
            <person name="Gilna P."/>
            <person name="Schmutz J."/>
            <person name="Larimer F."/>
            <person name="Land M."/>
            <person name="Hauser L."/>
            <person name="Kyrpides N."/>
            <person name="Mikhailova N."/>
            <person name="Richardson P."/>
        </authorList>
    </citation>
    <scope>NUCLEOTIDE SEQUENCE</scope>
    <source>
        <strain evidence="1">BNC1</strain>
        <plasmid evidence="1">1</plasmid>
    </source>
</reference>
<keyword evidence="1" id="KW-0614">Plasmid</keyword>
<accession>Q11NC4</accession>
<sequence length="87" mass="9869">MPQRVWMKPPIYSNGGMRTRHTTLQIAAISAPARMAEMLETIEAESLDAFVDAIVPADIRQTRPLAWGKALSERGVLDWRRSHERVL</sequence>
<proteinExistence type="predicted"/>
<dbReference type="AlphaFoldDB" id="Q11NC4"/>
<evidence type="ECO:0000313" key="1">
    <source>
        <dbReference type="EMBL" id="ABG61233.1"/>
    </source>
</evidence>
<dbReference type="KEGG" id="mes:Meso_4260"/>
<geneLocation type="plasmid" evidence="1">
    <name>1</name>
</geneLocation>
<name>Q11NC4_CHESB</name>